<evidence type="ECO:0000313" key="3">
    <source>
        <dbReference type="Proteomes" id="UP001189429"/>
    </source>
</evidence>
<organism evidence="2 3">
    <name type="scientific">Prorocentrum cordatum</name>
    <dbReference type="NCBI Taxonomy" id="2364126"/>
    <lineage>
        <taxon>Eukaryota</taxon>
        <taxon>Sar</taxon>
        <taxon>Alveolata</taxon>
        <taxon>Dinophyceae</taxon>
        <taxon>Prorocentrales</taxon>
        <taxon>Prorocentraceae</taxon>
        <taxon>Prorocentrum</taxon>
    </lineage>
</organism>
<reference evidence="2" key="1">
    <citation type="submission" date="2023-10" db="EMBL/GenBank/DDBJ databases">
        <authorList>
            <person name="Chen Y."/>
            <person name="Shah S."/>
            <person name="Dougan E. K."/>
            <person name="Thang M."/>
            <person name="Chan C."/>
        </authorList>
    </citation>
    <scope>NUCLEOTIDE SEQUENCE [LARGE SCALE GENOMIC DNA]</scope>
</reference>
<dbReference type="EMBL" id="CAUYUJ010016197">
    <property type="protein sequence ID" value="CAK0862803.1"/>
    <property type="molecule type" value="Genomic_DNA"/>
</dbReference>
<protein>
    <recommendedName>
        <fullName evidence="4">Cellulase</fullName>
    </recommendedName>
</protein>
<evidence type="ECO:0000313" key="2">
    <source>
        <dbReference type="EMBL" id="CAK0862803.1"/>
    </source>
</evidence>
<proteinExistence type="predicted"/>
<feature type="signal peptide" evidence="1">
    <location>
        <begin position="1"/>
        <end position="30"/>
    </location>
</feature>
<name>A0ABN9USK7_9DINO</name>
<comment type="caution">
    <text evidence="2">The sequence shown here is derived from an EMBL/GenBank/DDBJ whole genome shotgun (WGS) entry which is preliminary data.</text>
</comment>
<evidence type="ECO:0008006" key="4">
    <source>
        <dbReference type="Google" id="ProtNLM"/>
    </source>
</evidence>
<evidence type="ECO:0000256" key="1">
    <source>
        <dbReference type="SAM" id="SignalP"/>
    </source>
</evidence>
<accession>A0ABN9USK7</accession>
<keyword evidence="1" id="KW-0732">Signal</keyword>
<keyword evidence="3" id="KW-1185">Reference proteome</keyword>
<gene>
    <name evidence="2" type="ORF">PCOR1329_LOCUS51134</name>
</gene>
<feature type="chain" id="PRO_5045233512" description="Cellulase" evidence="1">
    <location>
        <begin position="31"/>
        <end position="242"/>
    </location>
</feature>
<dbReference type="Proteomes" id="UP001189429">
    <property type="component" value="Unassembled WGS sequence"/>
</dbReference>
<sequence length="242" mass="25695">MRGGGAAGRAGALGGRAAAAAAAVALAAVAAPGPASLQWSRDFDLLQPGAGSDKVESRGSMLLFGFGLAGHAADPGAVRAVQYFEQKFYEGGVSVLSDGDLEQVEGLRLQAMQEPVLALAAAQVLYMFGWFRSTGEVIRGNVVASAQLFEQSISAGGCGSDAPKEVWHDNACDMRWMHSALLYRWLGDTEGDAERGRVYREKAQQLSQEMRWAAAHAEAGELWSSPLHLNFNSMIFPGKPSH</sequence>